<keyword evidence="2" id="KW-0732">Signal</keyword>
<feature type="chain" id="PRO_5045923147" evidence="2">
    <location>
        <begin position="26"/>
        <end position="56"/>
    </location>
</feature>
<evidence type="ECO:0000256" key="2">
    <source>
        <dbReference type="SAM" id="SignalP"/>
    </source>
</evidence>
<dbReference type="EMBL" id="JBBEUB010000001">
    <property type="protein sequence ID" value="MEJ2900907.1"/>
    <property type="molecule type" value="Genomic_DNA"/>
</dbReference>
<sequence length="56" mass="6188">MKKIYFVLTICSMMFLMSCYTQRTAGNSGKVPPGQAKKRTGSKSAKPYAPGQQKKN</sequence>
<dbReference type="RefSeq" id="WP_172663255.1">
    <property type="nucleotide sequence ID" value="NZ_CBFGNQ010000019.1"/>
</dbReference>
<evidence type="ECO:0000313" key="3">
    <source>
        <dbReference type="EMBL" id="MEJ2900907.1"/>
    </source>
</evidence>
<dbReference type="Proteomes" id="UP001378956">
    <property type="component" value="Unassembled WGS sequence"/>
</dbReference>
<evidence type="ECO:0000256" key="1">
    <source>
        <dbReference type="SAM" id="MobiDB-lite"/>
    </source>
</evidence>
<evidence type="ECO:0000313" key="4">
    <source>
        <dbReference type="Proteomes" id="UP001378956"/>
    </source>
</evidence>
<accession>A0ABU8NFD3</accession>
<name>A0ABU8NFD3_9SPHI</name>
<organism evidence="3 4">
    <name type="scientific">Pedobacter panaciterrae</name>
    <dbReference type="NCBI Taxonomy" id="363849"/>
    <lineage>
        <taxon>Bacteria</taxon>
        <taxon>Pseudomonadati</taxon>
        <taxon>Bacteroidota</taxon>
        <taxon>Sphingobacteriia</taxon>
        <taxon>Sphingobacteriales</taxon>
        <taxon>Sphingobacteriaceae</taxon>
        <taxon>Pedobacter</taxon>
    </lineage>
</organism>
<comment type="caution">
    <text evidence="3">The sequence shown here is derived from an EMBL/GenBank/DDBJ whole genome shotgun (WGS) entry which is preliminary data.</text>
</comment>
<dbReference type="PROSITE" id="PS51257">
    <property type="entry name" value="PROKAR_LIPOPROTEIN"/>
    <property type="match status" value="1"/>
</dbReference>
<feature type="region of interest" description="Disordered" evidence="1">
    <location>
        <begin position="24"/>
        <end position="56"/>
    </location>
</feature>
<keyword evidence="4" id="KW-1185">Reference proteome</keyword>
<gene>
    <name evidence="3" type="ORF">WAE58_00635</name>
</gene>
<feature type="signal peptide" evidence="2">
    <location>
        <begin position="1"/>
        <end position="25"/>
    </location>
</feature>
<proteinExistence type="predicted"/>
<protein>
    <submittedName>
        <fullName evidence="3">Quinol oxidase subunit 4</fullName>
    </submittedName>
</protein>
<reference evidence="3 4" key="1">
    <citation type="submission" date="2024-03" db="EMBL/GenBank/DDBJ databases">
        <title>Sequence of Lycoming College Course Isolates.</title>
        <authorList>
            <person name="Plotts O."/>
            <person name="Newman J."/>
        </authorList>
    </citation>
    <scope>NUCLEOTIDE SEQUENCE [LARGE SCALE GENOMIC DNA]</scope>
    <source>
        <strain evidence="3 4">CJB-3</strain>
    </source>
</reference>